<sequence length="486" mass="52084">MVSSSTAPTSTSGASSHSFLPRKPSIFRRDRSRNKDGADLPPRSSTPQPARSVTPVPPVDESEPVSTSSPSHRKTHSSRHSFASSVADFGSSLRRSASLRSSSSNSAKEQPLSSSLAQATLSPDKPTFTANASSKHHTLSLATFSVRGRQKSHDATAIAKINEESKLSAGMANSAGQVHPLWASRPSGTAHSNLNFGQSANPLGAPASISSVPTAAGGHNPHHIFQHIHDMSSKRISTLDYLRKAHDGRVYWFNTLLFSKPDLNKLPYFSPRNLSKRATNYLLLGFSLPTILDLNSNNATDYLRALNALLVEFETYQSIHPPDGSMPSSLSRGRVAGMFKRATHAASGAAKGRRQSSATEIGLMEFSDSGSNGAAMMVPSGEHNDQLLPGEEYTHLMTPHLPFEPDFFETFSTLCDALIDCYTKVMSLVNGPEACSPGVGELFMKADTKIRKIIVAGVVREFEDASRSGVKQEVAGVGKVVLGGLM</sequence>
<proteinExistence type="predicted"/>
<dbReference type="PANTHER" id="PTHR37332:SF1">
    <property type="entry name" value="ELMO DOMAIN-CONTAINING PROTEIN"/>
    <property type="match status" value="1"/>
</dbReference>
<gene>
    <name evidence="2" type="ORF">GTA08_BOTSDO01076</name>
</gene>
<keyword evidence="3" id="KW-1185">Reference proteome</keyword>
<comment type="caution">
    <text evidence="2">The sequence shown here is derived from an EMBL/GenBank/DDBJ whole genome shotgun (WGS) entry which is preliminary data.</text>
</comment>
<dbReference type="PANTHER" id="PTHR37332">
    <property type="entry name" value="EXPRESSED PROTEIN"/>
    <property type="match status" value="1"/>
</dbReference>
<dbReference type="Proteomes" id="UP000572817">
    <property type="component" value="Unassembled WGS sequence"/>
</dbReference>
<organism evidence="2 3">
    <name type="scientific">Botryosphaeria dothidea</name>
    <dbReference type="NCBI Taxonomy" id="55169"/>
    <lineage>
        <taxon>Eukaryota</taxon>
        <taxon>Fungi</taxon>
        <taxon>Dikarya</taxon>
        <taxon>Ascomycota</taxon>
        <taxon>Pezizomycotina</taxon>
        <taxon>Dothideomycetes</taxon>
        <taxon>Dothideomycetes incertae sedis</taxon>
        <taxon>Botryosphaeriales</taxon>
        <taxon>Botryosphaeriaceae</taxon>
        <taxon>Botryosphaeria</taxon>
    </lineage>
</organism>
<feature type="compositionally biased region" description="Polar residues" evidence="1">
    <location>
        <begin position="111"/>
        <end position="121"/>
    </location>
</feature>
<feature type="region of interest" description="Disordered" evidence="1">
    <location>
        <begin position="1"/>
        <end position="83"/>
    </location>
</feature>
<feature type="region of interest" description="Disordered" evidence="1">
    <location>
        <begin position="100"/>
        <end position="135"/>
    </location>
</feature>
<dbReference type="OrthoDB" id="14339at2759"/>
<feature type="compositionally biased region" description="Low complexity" evidence="1">
    <location>
        <begin position="1"/>
        <end position="18"/>
    </location>
</feature>
<feature type="compositionally biased region" description="Basic and acidic residues" evidence="1">
    <location>
        <begin position="27"/>
        <end position="38"/>
    </location>
</feature>
<name>A0A8H4N9L4_9PEZI</name>
<accession>A0A8H4N9L4</accession>
<evidence type="ECO:0000313" key="2">
    <source>
        <dbReference type="EMBL" id="KAF4314200.1"/>
    </source>
</evidence>
<evidence type="ECO:0000313" key="3">
    <source>
        <dbReference type="Proteomes" id="UP000572817"/>
    </source>
</evidence>
<reference evidence="2" key="1">
    <citation type="submission" date="2020-04" db="EMBL/GenBank/DDBJ databases">
        <title>Genome Assembly and Annotation of Botryosphaeria dothidea sdau 11-99, a Latent Pathogen of Apple Fruit Ring Rot in China.</title>
        <authorList>
            <person name="Yu C."/>
            <person name="Diao Y."/>
            <person name="Lu Q."/>
            <person name="Zhao J."/>
            <person name="Cui S."/>
            <person name="Peng C."/>
            <person name="He B."/>
            <person name="Liu H."/>
        </authorList>
    </citation>
    <scope>NUCLEOTIDE SEQUENCE [LARGE SCALE GENOMIC DNA]</scope>
    <source>
        <strain evidence="2">Sdau11-99</strain>
    </source>
</reference>
<dbReference type="AlphaFoldDB" id="A0A8H4N9L4"/>
<protein>
    <submittedName>
        <fullName evidence="2">Uncharacterized protein</fullName>
    </submittedName>
</protein>
<evidence type="ECO:0000256" key="1">
    <source>
        <dbReference type="SAM" id="MobiDB-lite"/>
    </source>
</evidence>
<dbReference type="EMBL" id="WWBZ02000001">
    <property type="protein sequence ID" value="KAF4314200.1"/>
    <property type="molecule type" value="Genomic_DNA"/>
</dbReference>